<proteinExistence type="predicted"/>
<dbReference type="Gene3D" id="1.25.40.10">
    <property type="entry name" value="Tetratricopeptide repeat domain"/>
    <property type="match status" value="1"/>
</dbReference>
<dbReference type="SUPFAM" id="SSF48452">
    <property type="entry name" value="TPR-like"/>
    <property type="match status" value="1"/>
</dbReference>
<dbReference type="SMART" id="SM00028">
    <property type="entry name" value="TPR"/>
    <property type="match status" value="2"/>
</dbReference>
<dbReference type="InterPro" id="IPR019734">
    <property type="entry name" value="TPR_rpt"/>
</dbReference>
<dbReference type="Proteomes" id="UP000189733">
    <property type="component" value="Unassembled WGS sequence"/>
</dbReference>
<evidence type="ECO:0000313" key="1">
    <source>
        <dbReference type="EMBL" id="SKA69269.1"/>
    </source>
</evidence>
<keyword evidence="2" id="KW-1185">Reference proteome</keyword>
<evidence type="ECO:0000313" key="2">
    <source>
        <dbReference type="Proteomes" id="UP000189733"/>
    </source>
</evidence>
<sequence>MSKSQKSGMSRRDLLFGGFRKMRKNVEKNIEDFQTIPDSVSSDEAQTGRDAFVLGNTAYAAAQYAEAIPHYRECLNILPQHTEARQRLGYCLYREGQYIQAKVEFERVIRERKKDNFSSLYLGLTYARLDKREKTVAAWRGYFNPEEVRIMRELNVQTALIESAEDYELSVAASDVEDAIDIRKQELLAPQDN</sequence>
<dbReference type="InterPro" id="IPR011990">
    <property type="entry name" value="TPR-like_helical_dom_sf"/>
</dbReference>
<protein>
    <submittedName>
        <fullName evidence="1">TPR repeat-containing protein</fullName>
    </submittedName>
</protein>
<dbReference type="AlphaFoldDB" id="A0A1T4VWI7"/>
<gene>
    <name evidence="1" type="ORF">SAMN02745702_01086</name>
</gene>
<accession>A0A1T4VWI7</accession>
<dbReference type="EMBL" id="FUYA01000003">
    <property type="protein sequence ID" value="SKA69269.1"/>
    <property type="molecule type" value="Genomic_DNA"/>
</dbReference>
<name>A0A1T4VWI7_9BACT</name>
<dbReference type="Pfam" id="PF14559">
    <property type="entry name" value="TPR_19"/>
    <property type="match status" value="1"/>
</dbReference>
<reference evidence="1 2" key="1">
    <citation type="submission" date="2017-02" db="EMBL/GenBank/DDBJ databases">
        <authorList>
            <person name="Peterson S.W."/>
        </authorList>
    </citation>
    <scope>NUCLEOTIDE SEQUENCE [LARGE SCALE GENOMIC DNA]</scope>
    <source>
        <strain evidence="1 2">DSM 18034</strain>
    </source>
</reference>
<dbReference type="STRING" id="1121442.SAMN02745702_01086"/>
<organism evidence="1 2">
    <name type="scientific">Desulfobaculum bizertense DSM 18034</name>
    <dbReference type="NCBI Taxonomy" id="1121442"/>
    <lineage>
        <taxon>Bacteria</taxon>
        <taxon>Pseudomonadati</taxon>
        <taxon>Thermodesulfobacteriota</taxon>
        <taxon>Desulfovibrionia</taxon>
        <taxon>Desulfovibrionales</taxon>
        <taxon>Desulfovibrionaceae</taxon>
        <taxon>Desulfobaculum</taxon>
    </lineage>
</organism>